<dbReference type="Gene3D" id="3.30.230.10">
    <property type="match status" value="1"/>
</dbReference>
<dbReference type="Pfam" id="PF18376">
    <property type="entry name" value="MDD_C"/>
    <property type="match status" value="1"/>
</dbReference>
<dbReference type="InterPro" id="IPR005935">
    <property type="entry name" value="Mev_decarb"/>
</dbReference>
<gene>
    <name evidence="10" type="ORF">AZI86_11575</name>
</gene>
<dbReference type="InterPro" id="IPR041431">
    <property type="entry name" value="Mvd1_C"/>
</dbReference>
<feature type="domain" description="Diphosphomevalonate decarboxylase-like N-terminal" evidence="9">
    <location>
        <begin position="8"/>
        <end position="166"/>
    </location>
</feature>
<keyword evidence="6" id="KW-0443">Lipid metabolism</keyword>
<dbReference type="InterPro" id="IPR053859">
    <property type="entry name" value="MVD-like_N"/>
</dbReference>
<dbReference type="InterPro" id="IPR020568">
    <property type="entry name" value="Ribosomal_Su5_D2-typ_SF"/>
</dbReference>
<comment type="similarity">
    <text evidence="1">Belongs to the diphosphomevalonate decarboxylase family.</text>
</comment>
<organism evidence="10 11">
    <name type="scientific">Bdellovibrio bacteriovorus</name>
    <dbReference type="NCBI Taxonomy" id="959"/>
    <lineage>
        <taxon>Bacteria</taxon>
        <taxon>Pseudomonadati</taxon>
        <taxon>Bdellovibrionota</taxon>
        <taxon>Bdellovibrionia</taxon>
        <taxon>Bdellovibrionales</taxon>
        <taxon>Pseudobdellovibrionaceae</taxon>
        <taxon>Bdellovibrio</taxon>
    </lineage>
</organism>
<evidence type="ECO:0000256" key="1">
    <source>
        <dbReference type="ARBA" id="ARBA00008831"/>
    </source>
</evidence>
<evidence type="ECO:0000313" key="10">
    <source>
        <dbReference type="EMBL" id="KYG64835.1"/>
    </source>
</evidence>
<dbReference type="Proteomes" id="UP000075320">
    <property type="component" value="Unassembled WGS sequence"/>
</dbReference>
<dbReference type="GO" id="GO:0019287">
    <property type="term" value="P:isopentenyl diphosphate biosynthetic process, mevalonate pathway"/>
    <property type="evidence" value="ECO:0007669"/>
    <property type="project" value="InterPro"/>
</dbReference>
<evidence type="ECO:0000256" key="3">
    <source>
        <dbReference type="ARBA" id="ARBA00022516"/>
    </source>
</evidence>
<keyword evidence="11" id="KW-1185">Reference proteome</keyword>
<keyword evidence="3" id="KW-0444">Lipid biosynthesis</keyword>
<dbReference type="GO" id="GO:0005829">
    <property type="term" value="C:cytosol"/>
    <property type="evidence" value="ECO:0007669"/>
    <property type="project" value="InterPro"/>
</dbReference>
<sequence length="326" mass="37072">MKPVLVSAPSNIALIKYMGKIENSGNKPTNASLSYTLENLRTFVRVTPIEGPADQWKPLVREDLEKLELSEKGQQRFLKHFQNLKSKWEVTGSFLIESGNNFPSDCGLASSASSFAALTLAAAEMFQQIKPHGWGTDKRVLSELSRQGSGSSCRSLFSPWSLWQEEYAQPMNIPHADMHHIVVVVEASKKEVSSSEAHKLVTTSPRFDGRVERAEMRLRDLIQSLCFDDWHMARQIVWDEFIDMHRLFETSQPAFSYMTDASKKVLADCEALWKKWQDGPLVTMDAGANVHMLFRNDQKKSFEMYRDLFSKEYKTLAFEGVKAGVH</sequence>
<accession>A0A150WLY0</accession>
<dbReference type="RefSeq" id="WP_061835346.1">
    <property type="nucleotide sequence ID" value="NZ_LUKE01000002.1"/>
</dbReference>
<name>A0A150WLY0_BDEBC</name>
<dbReference type="InterPro" id="IPR036554">
    <property type="entry name" value="GHMP_kinase_C_sf"/>
</dbReference>
<dbReference type="SUPFAM" id="SSF55060">
    <property type="entry name" value="GHMP Kinase, C-terminal domain"/>
    <property type="match status" value="1"/>
</dbReference>
<dbReference type="EC" id="4.1.1.33" evidence="2"/>
<dbReference type="NCBIfam" id="TIGR01240">
    <property type="entry name" value="mevDPdecarb"/>
    <property type="match status" value="1"/>
</dbReference>
<dbReference type="OrthoDB" id="5289480at2"/>
<evidence type="ECO:0000256" key="6">
    <source>
        <dbReference type="ARBA" id="ARBA00023098"/>
    </source>
</evidence>
<dbReference type="SUPFAM" id="SSF54211">
    <property type="entry name" value="Ribosomal protein S5 domain 2-like"/>
    <property type="match status" value="1"/>
</dbReference>
<dbReference type="Pfam" id="PF22700">
    <property type="entry name" value="MVD-like_N"/>
    <property type="match status" value="1"/>
</dbReference>
<evidence type="ECO:0000259" key="9">
    <source>
        <dbReference type="Pfam" id="PF22700"/>
    </source>
</evidence>
<evidence type="ECO:0000256" key="7">
    <source>
        <dbReference type="ARBA" id="ARBA00023239"/>
    </source>
</evidence>
<evidence type="ECO:0000256" key="5">
    <source>
        <dbReference type="ARBA" id="ARBA00022840"/>
    </source>
</evidence>
<evidence type="ECO:0000256" key="2">
    <source>
        <dbReference type="ARBA" id="ARBA00012296"/>
    </source>
</evidence>
<dbReference type="EMBL" id="LUKE01000002">
    <property type="protein sequence ID" value="KYG64835.1"/>
    <property type="molecule type" value="Genomic_DNA"/>
</dbReference>
<dbReference type="GO" id="GO:0005524">
    <property type="term" value="F:ATP binding"/>
    <property type="evidence" value="ECO:0007669"/>
    <property type="project" value="UniProtKB-KW"/>
</dbReference>
<keyword evidence="7" id="KW-0456">Lyase</keyword>
<comment type="caution">
    <text evidence="10">The sequence shown here is derived from an EMBL/GenBank/DDBJ whole genome shotgun (WGS) entry which is preliminary data.</text>
</comment>
<keyword evidence="4" id="KW-0547">Nucleotide-binding</keyword>
<dbReference type="PANTHER" id="PTHR10977">
    <property type="entry name" value="DIPHOSPHOMEVALONATE DECARBOXYLASE"/>
    <property type="match status" value="1"/>
</dbReference>
<protein>
    <recommendedName>
        <fullName evidence="2">diphosphomevalonate decarboxylase</fullName>
        <ecNumber evidence="2">4.1.1.33</ecNumber>
    </recommendedName>
</protein>
<evidence type="ECO:0000313" key="11">
    <source>
        <dbReference type="Proteomes" id="UP000075320"/>
    </source>
</evidence>
<dbReference type="InterPro" id="IPR029765">
    <property type="entry name" value="Mev_diP_decarb"/>
</dbReference>
<keyword evidence="5" id="KW-0067">ATP-binding</keyword>
<dbReference type="AlphaFoldDB" id="A0A150WLY0"/>
<dbReference type="GO" id="GO:0004163">
    <property type="term" value="F:diphosphomevalonate decarboxylase activity"/>
    <property type="evidence" value="ECO:0007669"/>
    <property type="project" value="UniProtKB-EC"/>
</dbReference>
<dbReference type="InterPro" id="IPR014721">
    <property type="entry name" value="Ribsml_uS5_D2-typ_fold_subgr"/>
</dbReference>
<dbReference type="PIRSF" id="PIRSF015950">
    <property type="entry name" value="Mev_P_decrbx"/>
    <property type="match status" value="1"/>
</dbReference>
<feature type="domain" description="Mvd1 C-terminal" evidence="8">
    <location>
        <begin position="181"/>
        <end position="304"/>
    </location>
</feature>
<dbReference type="PANTHER" id="PTHR10977:SF3">
    <property type="entry name" value="DIPHOSPHOMEVALONATE DECARBOXYLASE"/>
    <property type="match status" value="1"/>
</dbReference>
<dbReference type="Gene3D" id="3.30.70.890">
    <property type="entry name" value="GHMP kinase, C-terminal domain"/>
    <property type="match status" value="1"/>
</dbReference>
<evidence type="ECO:0000256" key="4">
    <source>
        <dbReference type="ARBA" id="ARBA00022741"/>
    </source>
</evidence>
<proteinExistence type="inferred from homology"/>
<reference evidence="10 11" key="1">
    <citation type="submission" date="2016-03" db="EMBL/GenBank/DDBJ databases">
        <authorList>
            <person name="Ploux O."/>
        </authorList>
    </citation>
    <scope>NUCLEOTIDE SEQUENCE [LARGE SCALE GENOMIC DNA]</scope>
    <source>
        <strain evidence="10 11">R0</strain>
    </source>
</reference>
<evidence type="ECO:0000259" key="8">
    <source>
        <dbReference type="Pfam" id="PF18376"/>
    </source>
</evidence>